<dbReference type="Gramene" id="KMS93326">
    <property type="protein sequence ID" value="KMS93326"/>
    <property type="gene ID" value="BVRB_032610"/>
</dbReference>
<dbReference type="Proteomes" id="UP000035740">
    <property type="component" value="Unassembled WGS sequence"/>
</dbReference>
<dbReference type="AlphaFoldDB" id="A0A0J8AX32"/>
<sequence>MFRPDSARAALIRQMLSTVVDDPSVKSSPEQKTDLDSSPKHQTSMRDFIVELCASVAHRCSSIDANEITRIGIMTDEARLQVQNALQRLDASFAEKTLIALLVSVCKRCEPIGDHDLQTPLNP</sequence>
<keyword evidence="3" id="KW-1185">Reference proteome</keyword>
<proteinExistence type="predicted"/>
<feature type="non-terminal residue" evidence="2">
    <location>
        <position position="123"/>
    </location>
</feature>
<feature type="compositionally biased region" description="Basic and acidic residues" evidence="1">
    <location>
        <begin position="29"/>
        <end position="39"/>
    </location>
</feature>
<evidence type="ECO:0000256" key="1">
    <source>
        <dbReference type="SAM" id="MobiDB-lite"/>
    </source>
</evidence>
<dbReference type="EMBL" id="KQ104021">
    <property type="protein sequence ID" value="KMS93326.1"/>
    <property type="molecule type" value="Genomic_DNA"/>
</dbReference>
<gene>
    <name evidence="2" type="ORF">BVRB_032610</name>
</gene>
<accession>A0A0J8AX32</accession>
<reference evidence="2 3" key="1">
    <citation type="journal article" date="2014" name="Nature">
        <title>The genome of the recently domesticated crop plant sugar beet (Beta vulgaris).</title>
        <authorList>
            <person name="Dohm J.C."/>
            <person name="Minoche A.E."/>
            <person name="Holtgrawe D."/>
            <person name="Capella-Gutierrez S."/>
            <person name="Zakrzewski F."/>
            <person name="Tafer H."/>
            <person name="Rupp O."/>
            <person name="Sorensen T.R."/>
            <person name="Stracke R."/>
            <person name="Reinhardt R."/>
            <person name="Goesmann A."/>
            <person name="Kraft T."/>
            <person name="Schulz B."/>
            <person name="Stadler P.F."/>
            <person name="Schmidt T."/>
            <person name="Gabaldon T."/>
            <person name="Lehrach H."/>
            <person name="Weisshaar B."/>
            <person name="Himmelbauer H."/>
        </authorList>
    </citation>
    <scope>NUCLEOTIDE SEQUENCE [LARGE SCALE GENOMIC DNA]</scope>
    <source>
        <tissue evidence="2">Taproot</tissue>
    </source>
</reference>
<evidence type="ECO:0000313" key="2">
    <source>
        <dbReference type="EMBL" id="KMS93326.1"/>
    </source>
</evidence>
<name>A0A0J8AX32_BETVV</name>
<protein>
    <submittedName>
        <fullName evidence="2">Uncharacterized protein</fullName>
    </submittedName>
</protein>
<feature type="region of interest" description="Disordered" evidence="1">
    <location>
        <begin position="20"/>
        <end position="41"/>
    </location>
</feature>
<organism evidence="2 3">
    <name type="scientific">Beta vulgaris subsp. vulgaris</name>
    <name type="common">Beet</name>
    <dbReference type="NCBI Taxonomy" id="3555"/>
    <lineage>
        <taxon>Eukaryota</taxon>
        <taxon>Viridiplantae</taxon>
        <taxon>Streptophyta</taxon>
        <taxon>Embryophyta</taxon>
        <taxon>Tracheophyta</taxon>
        <taxon>Spermatophyta</taxon>
        <taxon>Magnoliopsida</taxon>
        <taxon>eudicotyledons</taxon>
        <taxon>Gunneridae</taxon>
        <taxon>Pentapetalae</taxon>
        <taxon>Caryophyllales</taxon>
        <taxon>Chenopodiaceae</taxon>
        <taxon>Betoideae</taxon>
        <taxon>Beta</taxon>
    </lineage>
</organism>
<evidence type="ECO:0000313" key="3">
    <source>
        <dbReference type="Proteomes" id="UP000035740"/>
    </source>
</evidence>